<organism evidence="2 3">
    <name type="scientific">Actinomadura chibensis</name>
    <dbReference type="NCBI Taxonomy" id="392828"/>
    <lineage>
        <taxon>Bacteria</taxon>
        <taxon>Bacillati</taxon>
        <taxon>Actinomycetota</taxon>
        <taxon>Actinomycetes</taxon>
        <taxon>Streptosporangiales</taxon>
        <taxon>Thermomonosporaceae</taxon>
        <taxon>Actinomadura</taxon>
    </lineage>
</organism>
<proteinExistence type="predicted"/>
<evidence type="ECO:0000256" key="1">
    <source>
        <dbReference type="SAM" id="MobiDB-lite"/>
    </source>
</evidence>
<name>A0A5D0NYW0_9ACTN</name>
<protein>
    <submittedName>
        <fullName evidence="2">Uncharacterized protein</fullName>
    </submittedName>
</protein>
<dbReference type="STRING" id="1220554.GCA_001552135_03630"/>
<accession>A0A5D0NYW0</accession>
<dbReference type="AlphaFoldDB" id="A0A5D0NYW0"/>
<gene>
    <name evidence="2" type="ORF">FXF69_10680</name>
</gene>
<evidence type="ECO:0000313" key="3">
    <source>
        <dbReference type="Proteomes" id="UP000323380"/>
    </source>
</evidence>
<dbReference type="EMBL" id="VSFG01000001">
    <property type="protein sequence ID" value="TYB49512.1"/>
    <property type="molecule type" value="Genomic_DNA"/>
</dbReference>
<dbReference type="Proteomes" id="UP000323380">
    <property type="component" value="Unassembled WGS sequence"/>
</dbReference>
<feature type="region of interest" description="Disordered" evidence="1">
    <location>
        <begin position="1"/>
        <end position="20"/>
    </location>
</feature>
<evidence type="ECO:0000313" key="2">
    <source>
        <dbReference type="EMBL" id="TYB49512.1"/>
    </source>
</evidence>
<dbReference type="RefSeq" id="WP_148344191.1">
    <property type="nucleotide sequence ID" value="NZ_VSFG01000001.1"/>
</dbReference>
<keyword evidence="3" id="KW-1185">Reference proteome</keyword>
<reference evidence="2 3" key="1">
    <citation type="submission" date="2019-08" db="EMBL/GenBank/DDBJ databases">
        <title>Actinomadura sp. nov. CYP1-5 isolated from mountain soil.</title>
        <authorList>
            <person name="Songsumanus A."/>
            <person name="Kuncharoen N."/>
            <person name="Kudo T."/>
            <person name="Yuki M."/>
            <person name="Igarashi Y."/>
            <person name="Tanasupawat S."/>
        </authorList>
    </citation>
    <scope>NUCLEOTIDE SEQUENCE [LARGE SCALE GENOMIC DNA]</scope>
    <source>
        <strain evidence="2 3">JCM 14158</strain>
    </source>
</reference>
<sequence length="109" mass="11213">MSEHALVPDASGRSHRASGAGWRLRCRTCDVTTGGLTWVSLLAPRGGPSCSACGSDQVTAQDSANGSAVAFPRPLAPVGEWWRCCNCGGTGLDSYGDTCPHCTGLGNCQ</sequence>
<comment type="caution">
    <text evidence="2">The sequence shown here is derived from an EMBL/GenBank/DDBJ whole genome shotgun (WGS) entry which is preliminary data.</text>
</comment>